<reference evidence="1 2" key="1">
    <citation type="submission" date="2019-10" db="EMBL/GenBank/DDBJ databases">
        <title>Genomic and transcriptomic insights into the perfect genentic adaptation of a filamentous nitrogen-fixing cyanobacterium to rice fields.</title>
        <authorList>
            <person name="Chen Z."/>
        </authorList>
    </citation>
    <scope>NUCLEOTIDE SEQUENCE [LARGE SCALE GENOMIC DNA]</scope>
    <source>
        <strain evidence="1">CCNUC1</strain>
    </source>
</reference>
<name>A0A5P8W4Q1_9NOSO</name>
<gene>
    <name evidence="1" type="ORF">GXM_05205</name>
</gene>
<evidence type="ECO:0000313" key="1">
    <source>
        <dbReference type="EMBL" id="QFS47713.1"/>
    </source>
</evidence>
<keyword evidence="2" id="KW-1185">Reference proteome</keyword>
<dbReference type="KEGG" id="nsh:GXM_05205"/>
<dbReference type="EMBL" id="CP045226">
    <property type="protein sequence ID" value="QFS47713.1"/>
    <property type="molecule type" value="Genomic_DNA"/>
</dbReference>
<organism evidence="1 2">
    <name type="scientific">Nostoc sphaeroides CCNUC1</name>
    <dbReference type="NCBI Taxonomy" id="2653204"/>
    <lineage>
        <taxon>Bacteria</taxon>
        <taxon>Bacillati</taxon>
        <taxon>Cyanobacteriota</taxon>
        <taxon>Cyanophyceae</taxon>
        <taxon>Nostocales</taxon>
        <taxon>Nostocaceae</taxon>
        <taxon>Nostoc</taxon>
    </lineage>
</organism>
<proteinExistence type="predicted"/>
<sequence>MPLRQMCFKYMKTTVMRFYLSANSWYREEMSGKRSQESQQH</sequence>
<dbReference type="AlphaFoldDB" id="A0A5P8W4Q1"/>
<dbReference type="Proteomes" id="UP000326678">
    <property type="component" value="Chromosome Gxm1"/>
</dbReference>
<protein>
    <submittedName>
        <fullName evidence="1">Uncharacterized protein</fullName>
    </submittedName>
</protein>
<accession>A0A5P8W4Q1</accession>
<evidence type="ECO:0000313" key="2">
    <source>
        <dbReference type="Proteomes" id="UP000326678"/>
    </source>
</evidence>